<organism evidence="1 2">
    <name type="scientific">Desertifilum tharense IPPAS B-1220</name>
    <dbReference type="NCBI Taxonomy" id="1781255"/>
    <lineage>
        <taxon>Bacteria</taxon>
        <taxon>Bacillati</taxon>
        <taxon>Cyanobacteriota</taxon>
        <taxon>Cyanophyceae</taxon>
        <taxon>Desertifilales</taxon>
        <taxon>Desertifilaceae</taxon>
        <taxon>Desertifilum</taxon>
    </lineage>
</organism>
<gene>
    <name evidence="1" type="ORF">BH720_007190</name>
</gene>
<evidence type="ECO:0000313" key="2">
    <source>
        <dbReference type="Proteomes" id="UP000095472"/>
    </source>
</evidence>
<keyword evidence="2" id="KW-1185">Reference proteome</keyword>
<protein>
    <submittedName>
        <fullName evidence="1">Uncharacterized protein</fullName>
    </submittedName>
</protein>
<reference evidence="1 2" key="1">
    <citation type="journal article" date="2016" name="Genome Announc.">
        <title>Draft Genome Sequence of the Thermotolerant Cyanobacterium Desertifilum sp. IPPAS B-1220.</title>
        <authorList>
            <person name="Mironov K.S."/>
            <person name="Sinetova M.A."/>
            <person name="Bolatkhan K."/>
            <person name="Zayadan B.K."/>
            <person name="Ustinova V.V."/>
            <person name="Kupriyanova E.V."/>
            <person name="Skrypnik A.N."/>
            <person name="Gogoleva N.E."/>
            <person name="Gogolev Y.V."/>
            <person name="Los D.A."/>
        </authorList>
    </citation>
    <scope>NUCLEOTIDE SEQUENCE [LARGE SCALE GENOMIC DNA]</scope>
    <source>
        <strain evidence="1 2">IPPAS B-1220</strain>
    </source>
</reference>
<sequence>MAQQLTQAGQEIALLAILDTPAPTHHPTLSQSLKFLLGSALWSTLPFLRDYAVLLTQRFPWFSRSSWSAILRLMPEESRLQLMDESAVRSLLPIVYANSQATYQYKPQPYSDCLTLFKATEQSDAIGRDPTLGWGAFAPHIQVIPVPGNHLSLLKPPHVQTLAQQLGQCFDRTRTSRT</sequence>
<name>A0ACD5GXI0_9CYAN</name>
<evidence type="ECO:0000313" key="1">
    <source>
        <dbReference type="EMBL" id="XPM65474.1"/>
    </source>
</evidence>
<dbReference type="EMBL" id="CP182909">
    <property type="protein sequence ID" value="XPM65474.1"/>
    <property type="molecule type" value="Genomic_DNA"/>
</dbReference>
<accession>A0ACD5GXI0</accession>
<proteinExistence type="predicted"/>
<dbReference type="Proteomes" id="UP000095472">
    <property type="component" value="Chromosome"/>
</dbReference>